<dbReference type="GO" id="GO:0005840">
    <property type="term" value="C:ribosome"/>
    <property type="evidence" value="ECO:0007669"/>
    <property type="project" value="UniProtKB-KW"/>
</dbReference>
<accession>A0AAD5Y8J5</accession>
<evidence type="ECO:0000256" key="4">
    <source>
        <dbReference type="RuleBase" id="RU366057"/>
    </source>
</evidence>
<dbReference type="AlphaFoldDB" id="A0AAD5Y8J5"/>
<dbReference type="Pfam" id="PF03297">
    <property type="entry name" value="Ribosomal_S25"/>
    <property type="match status" value="1"/>
</dbReference>
<dbReference type="Proteomes" id="UP001210925">
    <property type="component" value="Unassembled WGS sequence"/>
</dbReference>
<dbReference type="EMBL" id="JADGKB010000003">
    <property type="protein sequence ID" value="KAJ3262075.1"/>
    <property type="molecule type" value="Genomic_DNA"/>
</dbReference>
<dbReference type="FunFam" id="3.30.63.20:FF:000001">
    <property type="entry name" value="40S ribosomal protein S25"/>
    <property type="match status" value="1"/>
</dbReference>
<evidence type="ECO:0000256" key="2">
    <source>
        <dbReference type="ARBA" id="ARBA00022980"/>
    </source>
</evidence>
<sequence>MAGKKKWSKGRVKDKANNAVVFDKPTYDRLFKEVPTYKLVTPSILVDRLRLNGSVARAAIKELEKQGIIKAVTLHGAQKIYTRATKRAERIRDGDPIRKYTKKAKNESPAPSWPVFDPEVVAEFSKLNPDPVQPTPTHTHANTGIAFINEANPLVHVDDANIRDRGIQV</sequence>
<evidence type="ECO:0000313" key="7">
    <source>
        <dbReference type="EMBL" id="KAJ3262075.1"/>
    </source>
</evidence>
<evidence type="ECO:0000256" key="5">
    <source>
        <dbReference type="SAM" id="MobiDB-lite"/>
    </source>
</evidence>
<dbReference type="EMBL" id="JADGKB010000003">
    <property type="protein sequence ID" value="KAJ3262062.1"/>
    <property type="molecule type" value="Genomic_DNA"/>
</dbReference>
<dbReference type="InterPro" id="IPR004977">
    <property type="entry name" value="Ribosomal_eS25"/>
</dbReference>
<dbReference type="PANTHER" id="PTHR12850">
    <property type="entry name" value="40S RIBOSOMAL PROTEIN S25"/>
    <property type="match status" value="1"/>
</dbReference>
<comment type="similarity">
    <text evidence="1 4">Belongs to the eukaryotic ribosomal protein eS25 family.</text>
</comment>
<evidence type="ECO:0000256" key="1">
    <source>
        <dbReference type="ARBA" id="ARBA00009106"/>
    </source>
</evidence>
<reference evidence="6" key="1">
    <citation type="submission" date="2020-05" db="EMBL/GenBank/DDBJ databases">
        <title>Phylogenomic resolution of chytrid fungi.</title>
        <authorList>
            <person name="Stajich J.E."/>
            <person name="Amses K."/>
            <person name="Simmons R."/>
            <person name="Seto K."/>
            <person name="Myers J."/>
            <person name="Bonds A."/>
            <person name="Quandt C.A."/>
            <person name="Barry K."/>
            <person name="Liu P."/>
            <person name="Grigoriev I."/>
            <person name="Longcore J.E."/>
            <person name="James T.Y."/>
        </authorList>
    </citation>
    <scope>NUCLEOTIDE SEQUENCE</scope>
    <source>
        <strain evidence="6">PLAUS21</strain>
    </source>
</reference>
<keyword evidence="3 4" id="KW-0687">Ribonucleoprotein</keyword>
<evidence type="ECO:0000313" key="6">
    <source>
        <dbReference type="EMBL" id="KAJ3262062.1"/>
    </source>
</evidence>
<keyword evidence="2 4" id="KW-0689">Ribosomal protein</keyword>
<protein>
    <recommendedName>
        <fullName evidence="4">40S ribosomal protein S25</fullName>
    </recommendedName>
</protein>
<feature type="region of interest" description="Disordered" evidence="5">
    <location>
        <begin position="92"/>
        <end position="112"/>
    </location>
</feature>
<gene>
    <name evidence="6" type="ORF">HK103_003905</name>
    <name evidence="7" type="ORF">HK103_003918</name>
</gene>
<name>A0AAD5Y8J5_9FUNG</name>
<evidence type="ECO:0000256" key="3">
    <source>
        <dbReference type="ARBA" id="ARBA00023274"/>
    </source>
</evidence>
<evidence type="ECO:0000313" key="8">
    <source>
        <dbReference type="Proteomes" id="UP001210925"/>
    </source>
</evidence>
<dbReference type="GO" id="GO:1990904">
    <property type="term" value="C:ribonucleoprotein complex"/>
    <property type="evidence" value="ECO:0007669"/>
    <property type="project" value="UniProtKB-KW"/>
</dbReference>
<keyword evidence="8" id="KW-1185">Reference proteome</keyword>
<dbReference type="Gene3D" id="3.30.63.20">
    <property type="match status" value="1"/>
</dbReference>
<comment type="caution">
    <text evidence="6">The sequence shown here is derived from an EMBL/GenBank/DDBJ whole genome shotgun (WGS) entry which is preliminary data.</text>
</comment>
<proteinExistence type="inferred from homology"/>
<organism evidence="6 8">
    <name type="scientific">Boothiomyces macroporosus</name>
    <dbReference type="NCBI Taxonomy" id="261099"/>
    <lineage>
        <taxon>Eukaryota</taxon>
        <taxon>Fungi</taxon>
        <taxon>Fungi incertae sedis</taxon>
        <taxon>Chytridiomycota</taxon>
        <taxon>Chytridiomycota incertae sedis</taxon>
        <taxon>Chytridiomycetes</taxon>
        <taxon>Rhizophydiales</taxon>
        <taxon>Terramycetaceae</taxon>
        <taxon>Boothiomyces</taxon>
    </lineage>
</organism>